<sequence length="108" mass="12439">MVLVPIHRLTRRLLGFLAIALALVATCFLIEQMRHIYHQHLKFGRLQTYGHFVDDVTKDMIKLENLANKSSLSVDQLFIMLGQPLPTKEVSFNFSHNSNNMNDSQSNR</sequence>
<dbReference type="AlphaFoldDB" id="A0A6P8ZVD9"/>
<accession>A0A6P8ZVD9</accession>
<keyword evidence="1" id="KW-1185">Reference proteome</keyword>
<name>A0A6P8ZVD9_THRPL</name>
<dbReference type="InParanoid" id="A0A6P8ZVD9"/>
<reference evidence="2" key="1">
    <citation type="submission" date="2025-08" db="UniProtKB">
        <authorList>
            <consortium name="RefSeq"/>
        </authorList>
    </citation>
    <scope>IDENTIFICATION</scope>
    <source>
        <tissue evidence="2">Total insect</tissue>
    </source>
</reference>
<dbReference type="KEGG" id="tpal:117649983"/>
<evidence type="ECO:0000313" key="2">
    <source>
        <dbReference type="RefSeq" id="XP_034249104.1"/>
    </source>
</evidence>
<protein>
    <submittedName>
        <fullName evidence="2">Uncharacterized protein LOC117649983</fullName>
    </submittedName>
</protein>
<dbReference type="OrthoDB" id="8193265at2759"/>
<evidence type="ECO:0000313" key="1">
    <source>
        <dbReference type="Proteomes" id="UP000515158"/>
    </source>
</evidence>
<proteinExistence type="predicted"/>
<dbReference type="RefSeq" id="XP_034249104.1">
    <property type="nucleotide sequence ID" value="XM_034393213.1"/>
</dbReference>
<dbReference type="GeneID" id="117649983"/>
<gene>
    <name evidence="2" type="primary">LOC117649983</name>
</gene>
<organism evidence="2">
    <name type="scientific">Thrips palmi</name>
    <name type="common">Melon thrips</name>
    <dbReference type="NCBI Taxonomy" id="161013"/>
    <lineage>
        <taxon>Eukaryota</taxon>
        <taxon>Metazoa</taxon>
        <taxon>Ecdysozoa</taxon>
        <taxon>Arthropoda</taxon>
        <taxon>Hexapoda</taxon>
        <taxon>Insecta</taxon>
        <taxon>Pterygota</taxon>
        <taxon>Neoptera</taxon>
        <taxon>Paraneoptera</taxon>
        <taxon>Thysanoptera</taxon>
        <taxon>Terebrantia</taxon>
        <taxon>Thripoidea</taxon>
        <taxon>Thripidae</taxon>
        <taxon>Thrips</taxon>
    </lineage>
</organism>
<dbReference type="Proteomes" id="UP000515158">
    <property type="component" value="Unplaced"/>
</dbReference>